<protein>
    <submittedName>
        <fullName evidence="1">Uncharacterized protein</fullName>
    </submittedName>
</protein>
<comment type="caution">
    <text evidence="1">The sequence shown here is derived from an EMBL/GenBank/DDBJ whole genome shotgun (WGS) entry which is preliminary data.</text>
</comment>
<dbReference type="EMBL" id="JBGEHV010000048">
    <property type="protein sequence ID" value="MEY8042085.1"/>
    <property type="molecule type" value="Genomic_DNA"/>
</dbReference>
<organism evidence="1 2">
    <name type="scientific">Saccharopolyspora cebuensis</name>
    <dbReference type="NCBI Taxonomy" id="418759"/>
    <lineage>
        <taxon>Bacteria</taxon>
        <taxon>Bacillati</taxon>
        <taxon>Actinomycetota</taxon>
        <taxon>Actinomycetes</taxon>
        <taxon>Pseudonocardiales</taxon>
        <taxon>Pseudonocardiaceae</taxon>
        <taxon>Saccharopolyspora</taxon>
    </lineage>
</organism>
<dbReference type="Proteomes" id="UP001564626">
    <property type="component" value="Unassembled WGS sequence"/>
</dbReference>
<keyword evidence="2" id="KW-1185">Reference proteome</keyword>
<dbReference type="RefSeq" id="WP_345362949.1">
    <property type="nucleotide sequence ID" value="NZ_BAABII010000007.1"/>
</dbReference>
<evidence type="ECO:0000313" key="2">
    <source>
        <dbReference type="Proteomes" id="UP001564626"/>
    </source>
</evidence>
<accession>A0ABV4CLZ7</accession>
<gene>
    <name evidence="1" type="ORF">AB8O55_21950</name>
</gene>
<reference evidence="1 2" key="1">
    <citation type="submission" date="2024-08" db="EMBL/GenBank/DDBJ databases">
        <title>Genome mining of Saccharopolyspora cebuensis PGLac3 from Nigerian medicinal plant.</title>
        <authorList>
            <person name="Ezeobiora C.E."/>
            <person name="Igbokwe N.H."/>
            <person name="Amin D.H."/>
            <person name="Mendie U.E."/>
        </authorList>
    </citation>
    <scope>NUCLEOTIDE SEQUENCE [LARGE SCALE GENOMIC DNA]</scope>
    <source>
        <strain evidence="1 2">PGLac3</strain>
    </source>
</reference>
<sequence>MPYYSPLLAKIGPAEQRGIFMPDFFTDKQGNVRPINGKKGGGGMAVTAGATALAIAAYSGGAGVTSGGFGSIAGESLFARTSHAQQAARKGQHDKAWQQLRLRIPRQRAPQRTLGCVVHSFGEVREFFVRNPCRSLVRTLVPLEDEHGNSAVVSIAWVRMPTGRGARALERLNHRQGTGDLTALGQGALTARGVVFTGDHYRGDARGKLFVRAETAPAVGTMEPGLMEAAAKVAVLLPPP</sequence>
<name>A0ABV4CLZ7_9PSEU</name>
<proteinExistence type="predicted"/>
<evidence type="ECO:0000313" key="1">
    <source>
        <dbReference type="EMBL" id="MEY8042085.1"/>
    </source>
</evidence>